<accession>A0AAV0ARF9</accession>
<dbReference type="EC" id="7.1.2.1" evidence="11"/>
<keyword evidence="14" id="KW-1185">Reference proteome</keyword>
<dbReference type="Gene3D" id="2.70.150.10">
    <property type="entry name" value="Calcium-transporting ATPase, cytoplasmic transduction domain A"/>
    <property type="match status" value="1"/>
</dbReference>
<keyword evidence="8 11" id="KW-1278">Translocase</keyword>
<dbReference type="EMBL" id="CALTRL010001273">
    <property type="protein sequence ID" value="CAH7671864.1"/>
    <property type="molecule type" value="Genomic_DNA"/>
</dbReference>
<keyword evidence="5 11" id="KW-0812">Transmembrane</keyword>
<dbReference type="NCBIfam" id="TIGR01647">
    <property type="entry name" value="ATPase-IIIA_H"/>
    <property type="match status" value="1"/>
</dbReference>
<dbReference type="Pfam" id="PF00702">
    <property type="entry name" value="Hydrolase"/>
    <property type="match status" value="1"/>
</dbReference>
<dbReference type="SFLD" id="SFLDG00002">
    <property type="entry name" value="C1.7:_P-type_atpase_like"/>
    <property type="match status" value="1"/>
</dbReference>
<evidence type="ECO:0000256" key="4">
    <source>
        <dbReference type="ARBA" id="ARBA00022553"/>
    </source>
</evidence>
<feature type="transmembrane region" description="Helical" evidence="11">
    <location>
        <begin position="84"/>
        <end position="110"/>
    </location>
</feature>
<comment type="catalytic activity">
    <reaction evidence="11">
        <text>ATP + H2O + H(+)(in) = ADP + phosphate + 2 H(+)(out)</text>
        <dbReference type="Rhea" id="RHEA:20852"/>
        <dbReference type="ChEBI" id="CHEBI:15377"/>
        <dbReference type="ChEBI" id="CHEBI:15378"/>
        <dbReference type="ChEBI" id="CHEBI:30616"/>
        <dbReference type="ChEBI" id="CHEBI:43474"/>
        <dbReference type="ChEBI" id="CHEBI:456216"/>
        <dbReference type="EC" id="7.1.2.1"/>
    </reaction>
</comment>
<sequence>MTRNFYTTSEGERLNPGCHVDISTLQLTAEDLYDPEKVDLEQVQLGDIWVLLQTSEAGLSMAEVERRRNFFGFNKFEEKKINPLLRFLSFMWNPLSWVMEGAALVSIALSNGEGRAPEWQDFVGIVAMLLINSGIGYYRERSAGNAIKALRESLALKAKARRDGQWVEINSSELVPGDIISFKSGDIIAADCRLFDSVNISVDQAALTGESWPCSKGHGEQCFSGSTCKQGEAEAIVIATGPNTFFGRAATLVGEESGSRGNIQSILSKIGGFCLFSIGLAVILEIIVLYGIFHHSYRRGLDNILVLLIGGIPIAMPTVISVTLAIGAQQLAKYKVIVTRLSAIEELAGVTILCSDKTGTLTTNKLAIDKATVKTYSDLCINEVCLLASYASRIENQDAIDKCVIETVGVHDARKGIQILDFKPFNPVSKRTETTYVDVATGEVRRVTKGMPTVIKEICGSKMDEVFKQKLDRDSEAFAQIGSRAVAVAYEDVSSGNPLGPGDGFQLIGLLGISDPPRADSKQTIDEAMALGLKVKMITGDQLDISKEIGRKLGLGDNIYPSKVLKEGPPPGCQYRSLDEMILDADGFAGVYPDHKYDIVKKIQSFGHIVAMTGDGTNDAPALSRANVGIAVDGATDAARDAADIVITDGGIINLIHAIRQSRIVFQRIRTYCIYACAVNVRIILGFTAMSFAFQSDFPPFMVLIIALINDGTVMTISLDHVAPNNQPDRWNLTEIFTYAVAYGFHLALSTIIFFVIIVYTTFIEDYTGLKPIKDPNDPQLHMIIYLQVAIISQALIFVTRSRGWFFMERPCLALVAAFLIAQTLSSLFAVFGSTTLAMVEPVPALWVGITWIWNLIWFLPLDAIKFMTRWAIVRYSPQVISKEKRSNVGTSFGSGRSCSIYSNSLSFVEQAERSSRKSLKAPFRASQNDLCRLVELSIFLLKCSDSFQKKATLSLD</sequence>
<evidence type="ECO:0000256" key="11">
    <source>
        <dbReference type="RuleBase" id="RU362083"/>
    </source>
</evidence>
<dbReference type="Pfam" id="PF00122">
    <property type="entry name" value="E1-E2_ATPase"/>
    <property type="match status" value="1"/>
</dbReference>
<dbReference type="InterPro" id="IPR004014">
    <property type="entry name" value="ATPase_P-typ_cation-transptr_N"/>
</dbReference>
<dbReference type="PANTHER" id="PTHR42861">
    <property type="entry name" value="CALCIUM-TRANSPORTING ATPASE"/>
    <property type="match status" value="1"/>
</dbReference>
<keyword evidence="11" id="KW-0375">Hydrogen ion transport</keyword>
<evidence type="ECO:0000256" key="8">
    <source>
        <dbReference type="ARBA" id="ARBA00022967"/>
    </source>
</evidence>
<dbReference type="SFLD" id="SFLDF00027">
    <property type="entry name" value="p-type_atpase"/>
    <property type="match status" value="1"/>
</dbReference>
<keyword evidence="4" id="KW-0597">Phosphoprotein</keyword>
<dbReference type="SFLD" id="SFLDS00003">
    <property type="entry name" value="Haloacid_Dehalogenase"/>
    <property type="match status" value="1"/>
</dbReference>
<evidence type="ECO:0000256" key="6">
    <source>
        <dbReference type="ARBA" id="ARBA00022741"/>
    </source>
</evidence>
<evidence type="ECO:0000256" key="7">
    <source>
        <dbReference type="ARBA" id="ARBA00022840"/>
    </source>
</evidence>
<name>A0AAV0ARF9_PHAPC</name>
<feature type="transmembrane region" description="Helical" evidence="11">
    <location>
        <begin position="672"/>
        <end position="694"/>
    </location>
</feature>
<evidence type="ECO:0000313" key="14">
    <source>
        <dbReference type="Proteomes" id="UP001153365"/>
    </source>
</evidence>
<feature type="domain" description="Cation-transporting P-type ATPase N-terminal" evidence="12">
    <location>
        <begin position="39"/>
        <end position="111"/>
    </location>
</feature>
<evidence type="ECO:0000259" key="12">
    <source>
        <dbReference type="SMART" id="SM00831"/>
    </source>
</evidence>
<dbReference type="Gene3D" id="3.40.50.1000">
    <property type="entry name" value="HAD superfamily/HAD-like"/>
    <property type="match status" value="1"/>
</dbReference>
<evidence type="ECO:0000256" key="1">
    <source>
        <dbReference type="ARBA" id="ARBA00003417"/>
    </source>
</evidence>
<protein>
    <recommendedName>
        <fullName evidence="11">Plasma membrane ATPase</fullName>
        <ecNumber evidence="11">7.1.2.1</ecNumber>
    </recommendedName>
</protein>
<feature type="transmembrane region" description="Helical" evidence="11">
    <location>
        <begin position="783"/>
        <end position="800"/>
    </location>
</feature>
<dbReference type="FunFam" id="2.70.150.10:FF:000042">
    <property type="entry name" value="Plasma membrane ATPase"/>
    <property type="match status" value="1"/>
</dbReference>
<dbReference type="GO" id="GO:0016887">
    <property type="term" value="F:ATP hydrolysis activity"/>
    <property type="evidence" value="ECO:0007669"/>
    <property type="project" value="InterPro"/>
</dbReference>
<dbReference type="FunFam" id="3.40.50.1000:FF:000268">
    <property type="entry name" value="ATPase 4 plasma membrane-type"/>
    <property type="match status" value="1"/>
</dbReference>
<dbReference type="GO" id="GO:0008553">
    <property type="term" value="F:P-type proton-exporting transporter activity"/>
    <property type="evidence" value="ECO:0007669"/>
    <property type="project" value="UniProtKB-UniRule"/>
</dbReference>
<dbReference type="InterPro" id="IPR036412">
    <property type="entry name" value="HAD-like_sf"/>
</dbReference>
<dbReference type="PRINTS" id="PR00120">
    <property type="entry name" value="HATPASE"/>
</dbReference>
<keyword evidence="10 11" id="KW-0472">Membrane</keyword>
<comment type="similarity">
    <text evidence="3 11">Belongs to the cation transport ATPase (P-type) (TC 3.A.3) family. Type IIIA subfamily.</text>
</comment>
<dbReference type="SMART" id="SM00831">
    <property type="entry name" value="Cation_ATPase_N"/>
    <property type="match status" value="1"/>
</dbReference>
<keyword evidence="11" id="KW-0406">Ion transport</keyword>
<dbReference type="Gene3D" id="1.20.1110.10">
    <property type="entry name" value="Calcium-transporting ATPase, transmembrane domain"/>
    <property type="match status" value="1"/>
</dbReference>
<dbReference type="InterPro" id="IPR023299">
    <property type="entry name" value="ATPase_P-typ_cyto_dom_N"/>
</dbReference>
<organism evidence="13 14">
    <name type="scientific">Phakopsora pachyrhizi</name>
    <name type="common">Asian soybean rust disease fungus</name>
    <dbReference type="NCBI Taxonomy" id="170000"/>
    <lineage>
        <taxon>Eukaryota</taxon>
        <taxon>Fungi</taxon>
        <taxon>Dikarya</taxon>
        <taxon>Basidiomycota</taxon>
        <taxon>Pucciniomycotina</taxon>
        <taxon>Pucciniomycetes</taxon>
        <taxon>Pucciniales</taxon>
        <taxon>Phakopsoraceae</taxon>
        <taxon>Phakopsora</taxon>
    </lineage>
</organism>
<dbReference type="Pfam" id="PF00690">
    <property type="entry name" value="Cation_ATPase_N"/>
    <property type="match status" value="1"/>
</dbReference>
<evidence type="ECO:0000256" key="3">
    <source>
        <dbReference type="ARBA" id="ARBA00008804"/>
    </source>
</evidence>
<dbReference type="GO" id="GO:0005524">
    <property type="term" value="F:ATP binding"/>
    <property type="evidence" value="ECO:0007669"/>
    <property type="project" value="UniProtKB-UniRule"/>
</dbReference>
<dbReference type="SUPFAM" id="SSF81665">
    <property type="entry name" value="Calcium ATPase, transmembrane domain M"/>
    <property type="match status" value="1"/>
</dbReference>
<feature type="transmembrane region" description="Helical" evidence="11">
    <location>
        <begin position="122"/>
        <end position="138"/>
    </location>
</feature>
<dbReference type="CDD" id="cd02076">
    <property type="entry name" value="P-type_ATPase_H"/>
    <property type="match status" value="1"/>
</dbReference>
<comment type="function">
    <text evidence="1">The plasma membrane ATPase of plants and fungi is a hydrogen ion pump. The proton gradient it generates drives the active transport of nutrients by H(+)-symport. The resulting external acidification and/or internal alkinization may mediate growth responses.</text>
</comment>
<dbReference type="InterPro" id="IPR018303">
    <property type="entry name" value="ATPase_P-typ_P_site"/>
</dbReference>
<comment type="subcellular location">
    <subcellularLocation>
        <location evidence="11">Cell membrane</location>
        <topology evidence="11">Multi-pass membrane protein</topology>
    </subcellularLocation>
    <subcellularLocation>
        <location evidence="2">Membrane</location>
        <topology evidence="2">Multi-pass membrane protein</topology>
    </subcellularLocation>
</comment>
<keyword evidence="9 11" id="KW-1133">Transmembrane helix</keyword>
<dbReference type="NCBIfam" id="TIGR01494">
    <property type="entry name" value="ATPase_P-type"/>
    <property type="match status" value="2"/>
</dbReference>
<keyword evidence="6 11" id="KW-0547">Nucleotide-binding</keyword>
<reference evidence="13" key="1">
    <citation type="submission" date="2022-06" db="EMBL/GenBank/DDBJ databases">
        <authorList>
            <consortium name="SYNGENTA / RWTH Aachen University"/>
        </authorList>
    </citation>
    <scope>NUCLEOTIDE SEQUENCE</scope>
</reference>
<dbReference type="InterPro" id="IPR008250">
    <property type="entry name" value="ATPase_P-typ_transduc_dom_A_sf"/>
</dbReference>
<dbReference type="InterPro" id="IPR059000">
    <property type="entry name" value="ATPase_P-type_domA"/>
</dbReference>
<feature type="transmembrane region" description="Helical" evidence="11">
    <location>
        <begin position="740"/>
        <end position="763"/>
    </location>
</feature>
<keyword evidence="11" id="KW-0460">Magnesium</keyword>
<feature type="transmembrane region" description="Helical" evidence="11">
    <location>
        <begin position="845"/>
        <end position="865"/>
    </location>
</feature>
<feature type="transmembrane region" description="Helical" evidence="11">
    <location>
        <begin position="270"/>
        <end position="292"/>
    </location>
</feature>
<dbReference type="GO" id="GO:0120029">
    <property type="term" value="P:proton export across plasma membrane"/>
    <property type="evidence" value="ECO:0007669"/>
    <property type="project" value="UniProtKB-UniRule"/>
</dbReference>
<dbReference type="InterPro" id="IPR006534">
    <property type="entry name" value="P-type_ATPase_IIIA"/>
</dbReference>
<feature type="transmembrane region" description="Helical" evidence="11">
    <location>
        <begin position="700"/>
        <end position="719"/>
    </location>
</feature>
<evidence type="ECO:0000256" key="5">
    <source>
        <dbReference type="ARBA" id="ARBA00022692"/>
    </source>
</evidence>
<dbReference type="SUPFAM" id="SSF56784">
    <property type="entry name" value="HAD-like"/>
    <property type="match status" value="1"/>
</dbReference>
<keyword evidence="11" id="KW-0813">Transport</keyword>
<comment type="caution">
    <text evidence="13">The sequence shown here is derived from an EMBL/GenBank/DDBJ whole genome shotgun (WGS) entry which is preliminary data.</text>
</comment>
<dbReference type="PRINTS" id="PR00119">
    <property type="entry name" value="CATATPASE"/>
</dbReference>
<dbReference type="AlphaFoldDB" id="A0AAV0ARF9"/>
<evidence type="ECO:0000256" key="10">
    <source>
        <dbReference type="ARBA" id="ARBA00023136"/>
    </source>
</evidence>
<evidence type="ECO:0000256" key="2">
    <source>
        <dbReference type="ARBA" id="ARBA00004141"/>
    </source>
</evidence>
<proteinExistence type="inferred from homology"/>
<dbReference type="GO" id="GO:0005886">
    <property type="term" value="C:plasma membrane"/>
    <property type="evidence" value="ECO:0007669"/>
    <property type="project" value="UniProtKB-SubCell"/>
</dbReference>
<dbReference type="InterPro" id="IPR044492">
    <property type="entry name" value="P_typ_ATPase_HD_dom"/>
</dbReference>
<dbReference type="Gene3D" id="3.40.1110.10">
    <property type="entry name" value="Calcium-transporting ATPase, cytoplasmic domain N"/>
    <property type="match status" value="1"/>
</dbReference>
<dbReference type="InterPro" id="IPR023298">
    <property type="entry name" value="ATPase_P-typ_TM_dom_sf"/>
</dbReference>
<dbReference type="SUPFAM" id="SSF81653">
    <property type="entry name" value="Calcium ATPase, transduction domain A"/>
    <property type="match status" value="1"/>
</dbReference>
<dbReference type="InterPro" id="IPR001757">
    <property type="entry name" value="P_typ_ATPase"/>
</dbReference>
<gene>
    <name evidence="13" type="ORF">PPACK8108_LOCUS6697</name>
</gene>
<dbReference type="Proteomes" id="UP001153365">
    <property type="component" value="Unassembled WGS sequence"/>
</dbReference>
<evidence type="ECO:0000313" key="13">
    <source>
        <dbReference type="EMBL" id="CAH7671864.1"/>
    </source>
</evidence>
<keyword evidence="7 11" id="KW-0067">ATP-binding</keyword>
<dbReference type="InterPro" id="IPR023214">
    <property type="entry name" value="HAD_sf"/>
</dbReference>
<dbReference type="PROSITE" id="PS00154">
    <property type="entry name" value="ATPASE_E1_E2"/>
    <property type="match status" value="1"/>
</dbReference>
<feature type="transmembrane region" description="Helical" evidence="11">
    <location>
        <begin position="812"/>
        <end position="833"/>
    </location>
</feature>
<evidence type="ECO:0000256" key="9">
    <source>
        <dbReference type="ARBA" id="ARBA00022989"/>
    </source>
</evidence>
<feature type="transmembrane region" description="Helical" evidence="11">
    <location>
        <begin position="304"/>
        <end position="326"/>
    </location>
</feature>